<reference evidence="2" key="1">
    <citation type="submission" date="2022-05" db="EMBL/GenBank/DDBJ databases">
        <title>Schlegelella sp. nov., isolated from mangrove soil.</title>
        <authorList>
            <person name="Liu Y."/>
            <person name="Ge X."/>
            <person name="Liu W."/>
        </authorList>
    </citation>
    <scope>NUCLEOTIDE SEQUENCE</scope>
    <source>
        <strain evidence="2">S2-27</strain>
    </source>
</reference>
<evidence type="ECO:0000313" key="2">
    <source>
        <dbReference type="EMBL" id="MCM5678937.1"/>
    </source>
</evidence>
<evidence type="ECO:0000313" key="3">
    <source>
        <dbReference type="Proteomes" id="UP001165541"/>
    </source>
</evidence>
<sequence>MPAPPPTVVELRQYTLHPGQRETLIELFERELVHTQQALGIEVVGPFRDLDRPDVFVWVRGFASVAARGPALEAFYGGPAWQAHRAAANATMTAWHDALQLKPARAGSGFTWPARAPQRLHATLLSLHEPAGGDRLDAIEALLQTQLDAAGARRFASFVTEPAPNGYPRLPLREGEPMFVAFHEPAALALGTLQPWLRTGPQTLRLEPTERAMARMTGASA</sequence>
<evidence type="ECO:0000259" key="1">
    <source>
        <dbReference type="Pfam" id="PF07978"/>
    </source>
</evidence>
<dbReference type="Proteomes" id="UP001165541">
    <property type="component" value="Unassembled WGS sequence"/>
</dbReference>
<accession>A0ABT0YJM6</accession>
<dbReference type="SUPFAM" id="SSF54909">
    <property type="entry name" value="Dimeric alpha+beta barrel"/>
    <property type="match status" value="1"/>
</dbReference>
<dbReference type="Pfam" id="PF07978">
    <property type="entry name" value="NIPSNAP"/>
    <property type="match status" value="1"/>
</dbReference>
<dbReference type="RefSeq" id="WP_251777127.1">
    <property type="nucleotide sequence ID" value="NZ_JAMKFE010000003.1"/>
</dbReference>
<dbReference type="EMBL" id="JAMKFE010000003">
    <property type="protein sequence ID" value="MCM5678937.1"/>
    <property type="molecule type" value="Genomic_DNA"/>
</dbReference>
<feature type="domain" description="NIPSNAP" evidence="1">
    <location>
        <begin position="9"/>
        <end position="90"/>
    </location>
</feature>
<protein>
    <submittedName>
        <fullName evidence="2">NIPSNAP family protein</fullName>
    </submittedName>
</protein>
<dbReference type="Gene3D" id="3.30.70.100">
    <property type="match status" value="1"/>
</dbReference>
<name>A0ABT0YJM6_9BURK</name>
<dbReference type="InterPro" id="IPR012577">
    <property type="entry name" value="NIPSNAP"/>
</dbReference>
<dbReference type="InterPro" id="IPR011008">
    <property type="entry name" value="Dimeric_a/b-barrel"/>
</dbReference>
<comment type="caution">
    <text evidence="2">The sequence shown here is derived from an EMBL/GenBank/DDBJ whole genome shotgun (WGS) entry which is preliminary data.</text>
</comment>
<proteinExistence type="predicted"/>
<keyword evidence="3" id="KW-1185">Reference proteome</keyword>
<gene>
    <name evidence="2" type="ORF">M8A51_05265</name>
</gene>
<organism evidence="2 3">
    <name type="scientific">Caldimonas mangrovi</name>
    <dbReference type="NCBI Taxonomy" id="2944811"/>
    <lineage>
        <taxon>Bacteria</taxon>
        <taxon>Pseudomonadati</taxon>
        <taxon>Pseudomonadota</taxon>
        <taxon>Betaproteobacteria</taxon>
        <taxon>Burkholderiales</taxon>
        <taxon>Sphaerotilaceae</taxon>
        <taxon>Caldimonas</taxon>
    </lineage>
</organism>